<evidence type="ECO:0000256" key="2">
    <source>
        <dbReference type="ARBA" id="ARBA00023015"/>
    </source>
</evidence>
<comment type="similarity">
    <text evidence="1">Belongs to the LysR transcriptional regulatory family.</text>
</comment>
<dbReference type="InterPro" id="IPR000847">
    <property type="entry name" value="LysR_HTH_N"/>
</dbReference>
<dbReference type="GO" id="GO:0043565">
    <property type="term" value="F:sequence-specific DNA binding"/>
    <property type="evidence" value="ECO:0007669"/>
    <property type="project" value="TreeGrafter"/>
</dbReference>
<dbReference type="PROSITE" id="PS50931">
    <property type="entry name" value="HTH_LYSR"/>
    <property type="match status" value="1"/>
</dbReference>
<dbReference type="EMBL" id="MWML01000076">
    <property type="protein sequence ID" value="TCG07170.1"/>
    <property type="molecule type" value="Genomic_DNA"/>
</dbReference>
<dbReference type="Gene3D" id="1.10.10.10">
    <property type="entry name" value="Winged helix-like DNA-binding domain superfamily/Winged helix DNA-binding domain"/>
    <property type="match status" value="1"/>
</dbReference>
<keyword evidence="4" id="KW-0804">Transcription</keyword>
<dbReference type="GO" id="GO:0003700">
    <property type="term" value="F:DNA-binding transcription factor activity"/>
    <property type="evidence" value="ECO:0007669"/>
    <property type="project" value="InterPro"/>
</dbReference>
<feature type="domain" description="HTH lysR-type" evidence="5">
    <location>
        <begin position="1"/>
        <end position="32"/>
    </location>
</feature>
<keyword evidence="2" id="KW-0805">Transcription regulation</keyword>
<gene>
    <name evidence="6" type="ORF">BZM27_21320</name>
</gene>
<dbReference type="PANTHER" id="PTHR30537">
    <property type="entry name" value="HTH-TYPE TRANSCRIPTIONAL REGULATOR"/>
    <property type="match status" value="1"/>
</dbReference>
<dbReference type="SUPFAM" id="SSF53850">
    <property type="entry name" value="Periplasmic binding protein-like II"/>
    <property type="match status" value="1"/>
</dbReference>
<dbReference type="Gene3D" id="3.40.190.290">
    <property type="match status" value="1"/>
</dbReference>
<accession>A0A4R0XH09</accession>
<name>A0A4R0XH09_9BURK</name>
<dbReference type="InterPro" id="IPR058163">
    <property type="entry name" value="LysR-type_TF_proteobact-type"/>
</dbReference>
<dbReference type="AlphaFoldDB" id="A0A4R0XH09"/>
<keyword evidence="7" id="KW-1185">Reference proteome</keyword>
<evidence type="ECO:0000256" key="1">
    <source>
        <dbReference type="ARBA" id="ARBA00009437"/>
    </source>
</evidence>
<evidence type="ECO:0000313" key="6">
    <source>
        <dbReference type="EMBL" id="TCG07170.1"/>
    </source>
</evidence>
<dbReference type="Proteomes" id="UP000294200">
    <property type="component" value="Unassembled WGS sequence"/>
</dbReference>
<dbReference type="GO" id="GO:0006351">
    <property type="term" value="P:DNA-templated transcription"/>
    <property type="evidence" value="ECO:0007669"/>
    <property type="project" value="TreeGrafter"/>
</dbReference>
<dbReference type="InterPro" id="IPR036388">
    <property type="entry name" value="WH-like_DNA-bd_sf"/>
</dbReference>
<evidence type="ECO:0000313" key="7">
    <source>
        <dbReference type="Proteomes" id="UP000294200"/>
    </source>
</evidence>
<dbReference type="Pfam" id="PF00126">
    <property type="entry name" value="HTH_1"/>
    <property type="match status" value="1"/>
</dbReference>
<organism evidence="6 7">
    <name type="scientific">Paraburkholderia steynii</name>
    <dbReference type="NCBI Taxonomy" id="1245441"/>
    <lineage>
        <taxon>Bacteria</taxon>
        <taxon>Pseudomonadati</taxon>
        <taxon>Pseudomonadota</taxon>
        <taxon>Betaproteobacteria</taxon>
        <taxon>Burkholderiales</taxon>
        <taxon>Burkholderiaceae</taxon>
        <taxon>Paraburkholderia</taxon>
    </lineage>
</organism>
<dbReference type="InterPro" id="IPR005119">
    <property type="entry name" value="LysR_subst-bd"/>
</dbReference>
<reference evidence="6 7" key="1">
    <citation type="submission" date="2017-02" db="EMBL/GenBank/DDBJ databases">
        <title>Paraburkholderia sophoroidis sp. nov. and Paraburkholderia steynii sp. nov. rhizobial symbionts of the fynbos legume Hypocalyptus sophoroides.</title>
        <authorList>
            <person name="Steenkamp E.T."/>
            <person name="Beukes C.W."/>
            <person name="Van Zyl E."/>
            <person name="Avontuur J."/>
            <person name="Chan W.Y."/>
            <person name="Hassen A."/>
            <person name="Palmer M."/>
            <person name="Mthombeni L."/>
            <person name="Phalane F."/>
            <person name="Sereme K."/>
            <person name="Venter S.N."/>
        </authorList>
    </citation>
    <scope>NUCLEOTIDE SEQUENCE [LARGE SCALE GENOMIC DNA]</scope>
    <source>
        <strain evidence="6 7">HC1.1ba</strain>
    </source>
</reference>
<comment type="caution">
    <text evidence="6">The sequence shown here is derived from an EMBL/GenBank/DDBJ whole genome shotgun (WGS) entry which is preliminary data.</text>
</comment>
<sequence>MAKTMVSTHIQRLEAEVGVSLLTRTTRRLNLTDAGRRFYEAARDIVLAAEAAIDAITSDNAALRGTLRITAPVDYGSLVVAPAVVALRRAHPQLRIQLLCDDRYVDLVSDNIDVAIRLGTLADSSHRSIRVGSYVRWAVAAPQFVAEHGAVRKPEDLAKLPLVASSDSSRPLSFDLVNAHGLKKRVRCQSVIAANTAPARRAATLAGGGFAVLTDFSVGADVTAGRLVRLLPAWETPVAEIRAVFPPSDRVSAKALALGHVLRQAVDAMPRPRFAGDVIRVPPFPGLRAASIAQVDAFPPSCTPVRTRARVAAPRNRRAGVRSVAFPSAVLPH</sequence>
<dbReference type="InterPro" id="IPR036390">
    <property type="entry name" value="WH_DNA-bd_sf"/>
</dbReference>
<dbReference type="CDD" id="cd08422">
    <property type="entry name" value="PBP2_CrgA_like"/>
    <property type="match status" value="1"/>
</dbReference>
<dbReference type="SUPFAM" id="SSF46785">
    <property type="entry name" value="Winged helix' DNA-binding domain"/>
    <property type="match status" value="1"/>
</dbReference>
<protein>
    <submittedName>
        <fullName evidence="6">LysR family transcriptional regulator</fullName>
    </submittedName>
</protein>
<evidence type="ECO:0000256" key="4">
    <source>
        <dbReference type="ARBA" id="ARBA00023163"/>
    </source>
</evidence>
<proteinExistence type="inferred from homology"/>
<evidence type="ECO:0000256" key="3">
    <source>
        <dbReference type="ARBA" id="ARBA00023125"/>
    </source>
</evidence>
<dbReference type="Pfam" id="PF03466">
    <property type="entry name" value="LysR_substrate"/>
    <property type="match status" value="1"/>
</dbReference>
<evidence type="ECO:0000259" key="5">
    <source>
        <dbReference type="PROSITE" id="PS50931"/>
    </source>
</evidence>
<keyword evidence="3" id="KW-0238">DNA-binding</keyword>
<dbReference type="PANTHER" id="PTHR30537:SF66">
    <property type="entry name" value="IRON-REGULATED VIRULENCE REGULATORY PROTEIN IRGB"/>
    <property type="match status" value="1"/>
</dbReference>